<dbReference type="AlphaFoldDB" id="A0AAW1YBB2"/>
<sequence length="666" mass="73089">MGGWNLIHFTGFILLSLLLLSETCLASVRRFGSINPGFEGAQWDWIDNNGLFLLCNQSVFGFGFVTTPQDVTLFLLVIIHMDSGKIVWTANRGSPVSNSDKFVFDDKGGVSLLKSGSVVWTIDTGGKTVSAMELHDSGNLALLGDDNGVVWQSFSHPTDTLLWNHDFQQGMKLESEPGSNNVSYILEIKSGDLILSAGFKTPQPYWSIGRESRKTIYKDGGEVTSASISENSWKFYDSSKVLLWLFFFSSNVDVNATWIAVLGNDGVISFSNLQNGDSNGLSATKIPGDSCSTPEACDAYFECSSDNKCLCPSGLSSYANCKSGIVTSCDPSKGSTELTSAGDGLYYSPLAFVSPSSRTNLEGCKSSCLGNCSCVALFYQSSTRNCYMFDRIGSFQNSDKDFSSYVKVLSDGGSGSGSGGSRSKKWFPYIVIVAISTVLLICGLLYVGYRYYRRKRNSPESPDSFWENLSGMPIRFSYKDLQTATNIFSNKLGQGGFGSVYEGVLQDGTRLAVKQLEGIGQGQKEFQAEVTTIGSIHHHHLVRLKAFCAEGTHRLLAYEYMANGSLDKWIFKKNNEESLLDWETRFNIALGTAKGLAYLHEDCDSKIIHCDIKPQNVLLDHNFHAKVSDFGLANNQGAEPCFHYTKRNSGVPCTGVDHKPPYIREK</sequence>
<dbReference type="PROSITE" id="PS00107">
    <property type="entry name" value="PROTEIN_KINASE_ATP"/>
    <property type="match status" value="1"/>
</dbReference>
<keyword evidence="10" id="KW-0472">Membrane</keyword>
<evidence type="ECO:0000256" key="3">
    <source>
        <dbReference type="ARBA" id="ARBA00022729"/>
    </source>
</evidence>
<dbReference type="GO" id="GO:0004672">
    <property type="term" value="F:protein kinase activity"/>
    <property type="evidence" value="ECO:0007669"/>
    <property type="project" value="InterPro"/>
</dbReference>
<feature type="signal peptide" evidence="11">
    <location>
        <begin position="1"/>
        <end position="26"/>
    </location>
</feature>
<evidence type="ECO:0000259" key="14">
    <source>
        <dbReference type="PROSITE" id="PS50948"/>
    </source>
</evidence>
<dbReference type="PANTHER" id="PTHR47976:SF1">
    <property type="entry name" value="G-TYPE LECTIN S-RECEPTOR-LIKE SERINE_THREONINE-PROTEIN KINASE SD2-5"/>
    <property type="match status" value="1"/>
</dbReference>
<evidence type="ECO:0000256" key="9">
    <source>
        <dbReference type="PROSITE-ProRule" id="PRU10141"/>
    </source>
</evidence>
<evidence type="ECO:0000256" key="4">
    <source>
        <dbReference type="ARBA" id="ARBA00022741"/>
    </source>
</evidence>
<dbReference type="SUPFAM" id="SSF51110">
    <property type="entry name" value="alpha-D-mannose-specific plant lectins"/>
    <property type="match status" value="1"/>
</dbReference>
<keyword evidence="2" id="KW-0808">Transferase</keyword>
<dbReference type="InterPro" id="IPR008271">
    <property type="entry name" value="Ser/Thr_kinase_AS"/>
</dbReference>
<keyword evidence="1" id="KW-0245">EGF-like domain</keyword>
<dbReference type="InterPro" id="IPR036426">
    <property type="entry name" value="Bulb-type_lectin_dom_sf"/>
</dbReference>
<dbReference type="PANTHER" id="PTHR47976">
    <property type="entry name" value="G-TYPE LECTIN S-RECEPTOR-LIKE SERINE/THREONINE-PROTEIN KINASE SD2-5"/>
    <property type="match status" value="1"/>
</dbReference>
<feature type="transmembrane region" description="Helical" evidence="10">
    <location>
        <begin position="426"/>
        <end position="449"/>
    </location>
</feature>
<keyword evidence="6 9" id="KW-0067">ATP-binding</keyword>
<dbReference type="InterPro" id="IPR003609">
    <property type="entry name" value="Pan_app"/>
</dbReference>
<dbReference type="InterPro" id="IPR017441">
    <property type="entry name" value="Protein_kinase_ATP_BS"/>
</dbReference>
<evidence type="ECO:0000256" key="2">
    <source>
        <dbReference type="ARBA" id="ARBA00022679"/>
    </source>
</evidence>
<dbReference type="EMBL" id="JBEDUW010000002">
    <property type="protein sequence ID" value="KAK9945997.1"/>
    <property type="molecule type" value="Genomic_DNA"/>
</dbReference>
<dbReference type="InterPro" id="IPR001480">
    <property type="entry name" value="Bulb-type_lectin_dom"/>
</dbReference>
<keyword evidence="5" id="KW-0418">Kinase</keyword>
<dbReference type="CDD" id="cd01098">
    <property type="entry name" value="PAN_AP_plant"/>
    <property type="match status" value="1"/>
</dbReference>
<dbReference type="Proteomes" id="UP001457282">
    <property type="component" value="Unassembled WGS sequence"/>
</dbReference>
<evidence type="ECO:0000313" key="15">
    <source>
        <dbReference type="EMBL" id="KAK9945997.1"/>
    </source>
</evidence>
<evidence type="ECO:0000256" key="8">
    <source>
        <dbReference type="ARBA" id="ARBA00023180"/>
    </source>
</evidence>
<feature type="domain" description="Apple" evidence="14">
    <location>
        <begin position="329"/>
        <end position="410"/>
    </location>
</feature>
<keyword evidence="10" id="KW-0812">Transmembrane</keyword>
<organism evidence="15 16">
    <name type="scientific">Rubus argutus</name>
    <name type="common">Southern blackberry</name>
    <dbReference type="NCBI Taxonomy" id="59490"/>
    <lineage>
        <taxon>Eukaryota</taxon>
        <taxon>Viridiplantae</taxon>
        <taxon>Streptophyta</taxon>
        <taxon>Embryophyta</taxon>
        <taxon>Tracheophyta</taxon>
        <taxon>Spermatophyta</taxon>
        <taxon>Magnoliopsida</taxon>
        <taxon>eudicotyledons</taxon>
        <taxon>Gunneridae</taxon>
        <taxon>Pentapetalae</taxon>
        <taxon>rosids</taxon>
        <taxon>fabids</taxon>
        <taxon>Rosales</taxon>
        <taxon>Rosaceae</taxon>
        <taxon>Rosoideae</taxon>
        <taxon>Rosoideae incertae sedis</taxon>
        <taxon>Rubus</taxon>
    </lineage>
</organism>
<evidence type="ECO:0000256" key="10">
    <source>
        <dbReference type="SAM" id="Phobius"/>
    </source>
</evidence>
<evidence type="ECO:0008006" key="17">
    <source>
        <dbReference type="Google" id="ProtNLM"/>
    </source>
</evidence>
<dbReference type="InterPro" id="IPR011009">
    <property type="entry name" value="Kinase-like_dom_sf"/>
</dbReference>
<gene>
    <name evidence="15" type="ORF">M0R45_011484</name>
</gene>
<dbReference type="Gene3D" id="2.90.10.10">
    <property type="entry name" value="Bulb-type lectin domain"/>
    <property type="match status" value="1"/>
</dbReference>
<keyword evidence="7" id="KW-1015">Disulfide bond</keyword>
<dbReference type="SMART" id="SM00108">
    <property type="entry name" value="B_lectin"/>
    <property type="match status" value="1"/>
</dbReference>
<evidence type="ECO:0000256" key="11">
    <source>
        <dbReference type="SAM" id="SignalP"/>
    </source>
</evidence>
<dbReference type="PROSITE" id="PS50011">
    <property type="entry name" value="PROTEIN_KINASE_DOM"/>
    <property type="match status" value="1"/>
</dbReference>
<name>A0AAW1YBB2_RUBAR</name>
<keyword evidence="3 11" id="KW-0732">Signal</keyword>
<dbReference type="Gene3D" id="3.30.200.20">
    <property type="entry name" value="Phosphorylase Kinase, domain 1"/>
    <property type="match status" value="1"/>
</dbReference>
<feature type="domain" description="Bulb-type lectin" evidence="13">
    <location>
        <begin position="38"/>
        <end position="155"/>
    </location>
</feature>
<dbReference type="Gene3D" id="1.10.510.10">
    <property type="entry name" value="Transferase(Phosphotransferase) domain 1"/>
    <property type="match status" value="1"/>
</dbReference>
<evidence type="ECO:0000313" key="16">
    <source>
        <dbReference type="Proteomes" id="UP001457282"/>
    </source>
</evidence>
<feature type="chain" id="PRO_5043833788" description="Receptor-like serine/threonine-protein kinase" evidence="11">
    <location>
        <begin position="27"/>
        <end position="666"/>
    </location>
</feature>
<dbReference type="SUPFAM" id="SSF56112">
    <property type="entry name" value="Protein kinase-like (PK-like)"/>
    <property type="match status" value="1"/>
</dbReference>
<dbReference type="Pfam" id="PF01453">
    <property type="entry name" value="B_lectin"/>
    <property type="match status" value="1"/>
</dbReference>
<protein>
    <recommendedName>
        <fullName evidence="17">Receptor-like serine/threonine-protein kinase</fullName>
    </recommendedName>
</protein>
<dbReference type="GO" id="GO:0005524">
    <property type="term" value="F:ATP binding"/>
    <property type="evidence" value="ECO:0007669"/>
    <property type="project" value="UniProtKB-UniRule"/>
</dbReference>
<dbReference type="PROSITE" id="PS00108">
    <property type="entry name" value="PROTEIN_KINASE_ST"/>
    <property type="match status" value="1"/>
</dbReference>
<evidence type="ECO:0000259" key="12">
    <source>
        <dbReference type="PROSITE" id="PS50011"/>
    </source>
</evidence>
<keyword evidence="10" id="KW-1133">Transmembrane helix</keyword>
<feature type="binding site" evidence="9">
    <location>
        <position position="514"/>
    </location>
    <ligand>
        <name>ATP</name>
        <dbReference type="ChEBI" id="CHEBI:30616"/>
    </ligand>
</feature>
<dbReference type="Pfam" id="PF00069">
    <property type="entry name" value="Pkinase"/>
    <property type="match status" value="1"/>
</dbReference>
<evidence type="ECO:0000256" key="1">
    <source>
        <dbReference type="ARBA" id="ARBA00022536"/>
    </source>
</evidence>
<dbReference type="InterPro" id="IPR000719">
    <property type="entry name" value="Prot_kinase_dom"/>
</dbReference>
<accession>A0AAW1YBB2</accession>
<dbReference type="SMART" id="SM00220">
    <property type="entry name" value="S_TKc"/>
    <property type="match status" value="1"/>
</dbReference>
<keyword evidence="4 9" id="KW-0547">Nucleotide-binding</keyword>
<reference evidence="15 16" key="1">
    <citation type="journal article" date="2023" name="G3 (Bethesda)">
        <title>A chromosome-length genome assembly and annotation of blackberry (Rubus argutus, cv. 'Hillquist').</title>
        <authorList>
            <person name="Bruna T."/>
            <person name="Aryal R."/>
            <person name="Dudchenko O."/>
            <person name="Sargent D.J."/>
            <person name="Mead D."/>
            <person name="Buti M."/>
            <person name="Cavallini A."/>
            <person name="Hytonen T."/>
            <person name="Andres J."/>
            <person name="Pham M."/>
            <person name="Weisz D."/>
            <person name="Mascagni F."/>
            <person name="Usai G."/>
            <person name="Natali L."/>
            <person name="Bassil N."/>
            <person name="Fernandez G.E."/>
            <person name="Lomsadze A."/>
            <person name="Armour M."/>
            <person name="Olukolu B."/>
            <person name="Poorten T."/>
            <person name="Britton C."/>
            <person name="Davik J."/>
            <person name="Ashrafi H."/>
            <person name="Aiden E.L."/>
            <person name="Borodovsky M."/>
            <person name="Worthington M."/>
        </authorList>
    </citation>
    <scope>NUCLEOTIDE SEQUENCE [LARGE SCALE GENOMIC DNA]</scope>
    <source>
        <strain evidence="15">PI 553951</strain>
    </source>
</reference>
<evidence type="ECO:0000256" key="6">
    <source>
        <dbReference type="ARBA" id="ARBA00022840"/>
    </source>
</evidence>
<dbReference type="PROSITE" id="PS50948">
    <property type="entry name" value="PAN"/>
    <property type="match status" value="1"/>
</dbReference>
<proteinExistence type="predicted"/>
<evidence type="ECO:0000256" key="7">
    <source>
        <dbReference type="ARBA" id="ARBA00023157"/>
    </source>
</evidence>
<evidence type="ECO:0000256" key="5">
    <source>
        <dbReference type="ARBA" id="ARBA00022777"/>
    </source>
</evidence>
<comment type="caution">
    <text evidence="15">The sequence shown here is derived from an EMBL/GenBank/DDBJ whole genome shotgun (WGS) entry which is preliminary data.</text>
</comment>
<keyword evidence="8" id="KW-0325">Glycoprotein</keyword>
<dbReference type="FunFam" id="3.30.200.20:FF:000178">
    <property type="entry name" value="serine/threonine-protein kinase PBS1-like"/>
    <property type="match status" value="1"/>
</dbReference>
<dbReference type="PROSITE" id="PS50927">
    <property type="entry name" value="BULB_LECTIN"/>
    <property type="match status" value="1"/>
</dbReference>
<dbReference type="CDD" id="cd00028">
    <property type="entry name" value="B_lectin"/>
    <property type="match status" value="1"/>
</dbReference>
<feature type="domain" description="Protein kinase" evidence="12">
    <location>
        <begin position="486"/>
        <end position="666"/>
    </location>
</feature>
<keyword evidence="16" id="KW-1185">Reference proteome</keyword>
<dbReference type="Pfam" id="PF08276">
    <property type="entry name" value="PAN_2"/>
    <property type="match status" value="1"/>
</dbReference>
<dbReference type="InterPro" id="IPR051343">
    <property type="entry name" value="G-type_lectin_kinases/EP1-like"/>
</dbReference>
<evidence type="ECO:0000259" key="13">
    <source>
        <dbReference type="PROSITE" id="PS50927"/>
    </source>
</evidence>
<dbReference type="FunFam" id="1.10.510.10:FF:001424">
    <property type="entry name" value="Protein kinase superfamily protein"/>
    <property type="match status" value="1"/>
</dbReference>